<reference evidence="6 7" key="1">
    <citation type="submission" date="2020-04" db="EMBL/GenBank/DDBJ databases">
        <title>Perkinsus chesapeaki whole genome sequence.</title>
        <authorList>
            <person name="Bogema D.R."/>
        </authorList>
    </citation>
    <scope>NUCLEOTIDE SEQUENCE [LARGE SCALE GENOMIC DNA]</scope>
    <source>
        <strain evidence="6">ATCC PRA-425</strain>
    </source>
</reference>
<dbReference type="Pfam" id="PF10294">
    <property type="entry name" value="Methyltransf_16"/>
    <property type="match status" value="1"/>
</dbReference>
<dbReference type="SUPFAM" id="SSF54928">
    <property type="entry name" value="RNA-binding domain, RBD"/>
    <property type="match status" value="1"/>
</dbReference>
<sequence length="1086" mass="119390">MSLTYPPTSVPYYYYSLYPVSLVPWESILSPCLSWSAQEDLINITVYHPKHTHAPPLKYSIAFIKRLVSELANLTDEVHDLWYEYIAESATKLWKSPESDKGYITYQLEDPITLQYDTSGKFIEQGTTGLSQWEAGRYLASWLVANKAVVKGKRVLELGAGSGLVGLVAGKLCGAGEVCLTDGNALVVKALEGNVKANSCCSRVHAARLGWGDDGVGELLGSADVIIGADLTYDPTIVGTLMNTIKLMRADAVCYLCSAVRTQSTWKEFTKQWGQLEVKELLRYPSQWESVVRDEFLAGRCPRPGEMPPTWEEISDWSSNKLAEYLRVAAALVWLENSSRASGQRLAAWVRATQGFSIEGMRQFCDEVYREESDRYRTFGLFAGVHSSIPMKELEELRALGVEEGQRELLTTQQVEDDGSLMEGVRQSSSPSSIGASEESNSIKEETHPPSGEQSMDEGIKEEVEVKVEANEGRCSSGGSGATQRKRGAKRMSHTEAGSPKRRRSSTASTRAPVRRSATAKSSPASGRCSSNGRRASSTASHKVFMVSGIASTVEHTLSGLCNRLGGAKIEDLDRCIERGVTPKLTHVIVPDKNPVVTLKVLYGLCTPTCSIIHEGWIADCRIASEWVPTDEYVVDEWAERPRWTPGRDGPLEKIRIHFSGKVRRLAHANDETRQQAGRMRSAVAEEEAQTAAAAGGLQDTEVVMQDANGADTKRSSPPVGVVRKGRGHGGERTLLEGPVLSSSARRRRLAKGTGDDGAGQERRMPIDDGVTYINSTTLHSKDAWQHDMYSGPMSAGSWVFVRNCPPSVTPQQLYHLFQTTVNSPVVSVKVHRGSIPTALIGFIRRDAAETAEQKLHGRDIDGTMLKVCKVDESVAELDEPEEVDRTSSRPTYVGTSRTPPSQRRKRWSNKGGGGWGGGGGGVRRTPFKGRSTPPSVGRREDQLELPKSARRKKKAETFESLPSLVADDDGVDEDSKEDGSVLPSPVRGWNMSSAGMDGLSWTVELHRQQGDRLGIDVDHQYPEFLLIERVTEGGVVEKFNQDNPTQALMPGDHIVRVNDVTGDSLKMIDCCRRDKRLVWRVVRGR</sequence>
<dbReference type="Pfam" id="PF00076">
    <property type="entry name" value="RRM_1"/>
    <property type="match status" value="1"/>
</dbReference>
<evidence type="ECO:0000256" key="1">
    <source>
        <dbReference type="PROSITE-ProRule" id="PRU00176"/>
    </source>
</evidence>
<dbReference type="InterPro" id="IPR019410">
    <property type="entry name" value="Methyltransf_16"/>
</dbReference>
<dbReference type="InterPro" id="IPR012677">
    <property type="entry name" value="Nucleotide-bd_a/b_plait_sf"/>
</dbReference>
<dbReference type="SUPFAM" id="SSF50156">
    <property type="entry name" value="PDZ domain-like"/>
    <property type="match status" value="1"/>
</dbReference>
<dbReference type="InterPro" id="IPR036420">
    <property type="entry name" value="BRCT_dom_sf"/>
</dbReference>
<organism evidence="6 7">
    <name type="scientific">Perkinsus chesapeaki</name>
    <name type="common">Clam parasite</name>
    <name type="synonym">Perkinsus andrewsi</name>
    <dbReference type="NCBI Taxonomy" id="330153"/>
    <lineage>
        <taxon>Eukaryota</taxon>
        <taxon>Sar</taxon>
        <taxon>Alveolata</taxon>
        <taxon>Perkinsozoa</taxon>
        <taxon>Perkinsea</taxon>
        <taxon>Perkinsida</taxon>
        <taxon>Perkinsidae</taxon>
        <taxon>Perkinsus</taxon>
    </lineage>
</organism>
<evidence type="ECO:0000256" key="2">
    <source>
        <dbReference type="SAM" id="MobiDB-lite"/>
    </source>
</evidence>
<gene>
    <name evidence="6" type="ORF">FOL47_003803</name>
</gene>
<feature type="compositionally biased region" description="Low complexity" evidence="2">
    <location>
        <begin position="428"/>
        <end position="440"/>
    </location>
</feature>
<dbReference type="PANTHER" id="PTHR14614">
    <property type="entry name" value="HEPATOCELLULAR CARCINOMA-ASSOCIATED ANTIGEN"/>
    <property type="match status" value="1"/>
</dbReference>
<evidence type="ECO:0000313" key="7">
    <source>
        <dbReference type="Proteomes" id="UP000591131"/>
    </source>
</evidence>
<dbReference type="PROSITE" id="PS50106">
    <property type="entry name" value="PDZ"/>
    <property type="match status" value="1"/>
</dbReference>
<name>A0A7J6M609_PERCH</name>
<feature type="compositionally biased region" description="Polar residues" evidence="2">
    <location>
        <begin position="521"/>
        <end position="540"/>
    </location>
</feature>
<dbReference type="CDD" id="cd00027">
    <property type="entry name" value="BRCT"/>
    <property type="match status" value="1"/>
</dbReference>
<dbReference type="GO" id="GO:0003723">
    <property type="term" value="F:RNA binding"/>
    <property type="evidence" value="ECO:0007669"/>
    <property type="project" value="UniProtKB-UniRule"/>
</dbReference>
<dbReference type="InterPro" id="IPR029063">
    <property type="entry name" value="SAM-dependent_MTases_sf"/>
</dbReference>
<dbReference type="InterPro" id="IPR001357">
    <property type="entry name" value="BRCT_dom"/>
</dbReference>
<feature type="region of interest" description="Disordered" evidence="2">
    <location>
        <begin position="709"/>
        <end position="767"/>
    </location>
</feature>
<accession>A0A7J6M609</accession>
<feature type="compositionally biased region" description="Low complexity" evidence="2">
    <location>
        <begin position="506"/>
        <end position="520"/>
    </location>
</feature>
<feature type="compositionally biased region" description="Basic and acidic residues" evidence="2">
    <location>
        <begin position="458"/>
        <end position="472"/>
    </location>
</feature>
<evidence type="ECO:0000259" key="4">
    <source>
        <dbReference type="PROSITE" id="PS50106"/>
    </source>
</evidence>
<keyword evidence="7" id="KW-1185">Reference proteome</keyword>
<dbReference type="Gene3D" id="3.30.70.330">
    <property type="match status" value="1"/>
</dbReference>
<dbReference type="Gene3D" id="3.40.50.150">
    <property type="entry name" value="Vaccinia Virus protein VP39"/>
    <property type="match status" value="1"/>
</dbReference>
<feature type="domain" description="BRCT" evidence="5">
    <location>
        <begin position="534"/>
        <end position="635"/>
    </location>
</feature>
<dbReference type="InterPro" id="IPR035979">
    <property type="entry name" value="RBD_domain_sf"/>
</dbReference>
<evidence type="ECO:0000259" key="5">
    <source>
        <dbReference type="PROSITE" id="PS50172"/>
    </source>
</evidence>
<feature type="region of interest" description="Disordered" evidence="2">
    <location>
        <begin position="412"/>
        <end position="540"/>
    </location>
</feature>
<dbReference type="InterPro" id="IPR001478">
    <property type="entry name" value="PDZ"/>
</dbReference>
<dbReference type="OrthoDB" id="361089at2759"/>
<feature type="region of interest" description="Disordered" evidence="2">
    <location>
        <begin position="876"/>
        <end position="990"/>
    </location>
</feature>
<proteinExistence type="predicted"/>
<evidence type="ECO:0000259" key="3">
    <source>
        <dbReference type="PROSITE" id="PS50102"/>
    </source>
</evidence>
<dbReference type="Proteomes" id="UP000591131">
    <property type="component" value="Unassembled WGS sequence"/>
</dbReference>
<dbReference type="SUPFAM" id="SSF52113">
    <property type="entry name" value="BRCT domain"/>
    <property type="match status" value="1"/>
</dbReference>
<feature type="compositionally biased region" description="Gly residues" evidence="2">
    <location>
        <begin position="911"/>
        <end position="923"/>
    </location>
</feature>
<dbReference type="EMBL" id="JAAPAO010000221">
    <property type="protein sequence ID" value="KAF4667013.1"/>
    <property type="molecule type" value="Genomic_DNA"/>
</dbReference>
<keyword evidence="1" id="KW-0694">RNA-binding</keyword>
<protein>
    <submittedName>
        <fullName evidence="6">Uncharacterized protein</fullName>
    </submittedName>
</protein>
<dbReference type="CDD" id="cd00590">
    <property type="entry name" value="RRM_SF"/>
    <property type="match status" value="1"/>
</dbReference>
<dbReference type="AlphaFoldDB" id="A0A7J6M609"/>
<evidence type="ECO:0000313" key="6">
    <source>
        <dbReference type="EMBL" id="KAF4667013.1"/>
    </source>
</evidence>
<dbReference type="SMART" id="SM00360">
    <property type="entry name" value="RRM"/>
    <property type="match status" value="1"/>
</dbReference>
<feature type="compositionally biased region" description="Acidic residues" evidence="2">
    <location>
        <begin position="967"/>
        <end position="977"/>
    </location>
</feature>
<dbReference type="PROSITE" id="PS50102">
    <property type="entry name" value="RRM"/>
    <property type="match status" value="1"/>
</dbReference>
<feature type="compositionally biased region" description="Polar residues" evidence="2">
    <location>
        <begin position="889"/>
        <end position="902"/>
    </location>
</feature>
<dbReference type="SUPFAM" id="SSF53335">
    <property type="entry name" value="S-adenosyl-L-methionine-dependent methyltransferases"/>
    <property type="match status" value="1"/>
</dbReference>
<dbReference type="InterPro" id="IPR000504">
    <property type="entry name" value="RRM_dom"/>
</dbReference>
<dbReference type="InterPro" id="IPR036034">
    <property type="entry name" value="PDZ_sf"/>
</dbReference>
<comment type="caution">
    <text evidence="6">The sequence shown here is derived from an EMBL/GenBank/DDBJ whole genome shotgun (WGS) entry which is preliminary data.</text>
</comment>
<dbReference type="PROSITE" id="PS50172">
    <property type="entry name" value="BRCT"/>
    <property type="match status" value="1"/>
</dbReference>
<feature type="domain" description="RRM" evidence="3">
    <location>
        <begin position="798"/>
        <end position="873"/>
    </location>
</feature>
<dbReference type="Gene3D" id="3.40.50.10190">
    <property type="entry name" value="BRCT domain"/>
    <property type="match status" value="1"/>
</dbReference>
<feature type="domain" description="PDZ" evidence="4">
    <location>
        <begin position="1003"/>
        <end position="1067"/>
    </location>
</feature>